<proteinExistence type="predicted"/>
<dbReference type="EMBL" id="JABAIV010000001">
    <property type="protein sequence ID" value="NNG21803.1"/>
    <property type="molecule type" value="Genomic_DNA"/>
</dbReference>
<dbReference type="RefSeq" id="WP_171080615.1">
    <property type="nucleotide sequence ID" value="NZ_JABAIV010000001.1"/>
</dbReference>
<dbReference type="Pfam" id="PF07963">
    <property type="entry name" value="N_methyl"/>
    <property type="match status" value="1"/>
</dbReference>
<organism evidence="2 3">
    <name type="scientific">Telluria aromaticivorans</name>
    <dbReference type="NCBI Taxonomy" id="2725995"/>
    <lineage>
        <taxon>Bacteria</taxon>
        <taxon>Pseudomonadati</taxon>
        <taxon>Pseudomonadota</taxon>
        <taxon>Betaproteobacteria</taxon>
        <taxon>Burkholderiales</taxon>
        <taxon>Oxalobacteraceae</taxon>
        <taxon>Telluria group</taxon>
        <taxon>Telluria</taxon>
    </lineage>
</organism>
<evidence type="ECO:0000313" key="2">
    <source>
        <dbReference type="EMBL" id="NNG21803.1"/>
    </source>
</evidence>
<dbReference type="Pfam" id="PF16074">
    <property type="entry name" value="PilW"/>
    <property type="match status" value="1"/>
</dbReference>
<evidence type="ECO:0000313" key="3">
    <source>
        <dbReference type="Proteomes" id="UP000533905"/>
    </source>
</evidence>
<keyword evidence="3" id="KW-1185">Reference proteome</keyword>
<reference evidence="2 3" key="1">
    <citation type="submission" date="2020-04" db="EMBL/GenBank/DDBJ databases">
        <title>Massilia sp. nov., a cold adapted bacteria isolated from Arctic soil.</title>
        <authorList>
            <person name="Son J."/>
            <person name="Ka J.-O."/>
        </authorList>
    </citation>
    <scope>NUCLEOTIDE SEQUENCE [LARGE SCALE GENOMIC DNA]</scope>
    <source>
        <strain evidence="2 3">ML15P13</strain>
    </source>
</reference>
<keyword evidence="1" id="KW-0472">Membrane</keyword>
<dbReference type="Proteomes" id="UP000533905">
    <property type="component" value="Unassembled WGS sequence"/>
</dbReference>
<keyword evidence="1" id="KW-1133">Transmembrane helix</keyword>
<keyword evidence="1" id="KW-0812">Transmembrane</keyword>
<gene>
    <name evidence="2" type="ORF">HGB41_02105</name>
</gene>
<comment type="caution">
    <text evidence="2">The sequence shown here is derived from an EMBL/GenBank/DDBJ whole genome shotgun (WGS) entry which is preliminary data.</text>
</comment>
<dbReference type="AlphaFoldDB" id="A0A7Y2JW56"/>
<accession>A0A7Y2JW56</accession>
<dbReference type="InterPro" id="IPR032092">
    <property type="entry name" value="PilW"/>
</dbReference>
<dbReference type="InterPro" id="IPR012902">
    <property type="entry name" value="N_methyl_site"/>
</dbReference>
<dbReference type="GO" id="GO:0043683">
    <property type="term" value="P:type IV pilus assembly"/>
    <property type="evidence" value="ECO:0007669"/>
    <property type="project" value="InterPro"/>
</dbReference>
<feature type="transmembrane region" description="Helical" evidence="1">
    <location>
        <begin position="12"/>
        <end position="33"/>
    </location>
</feature>
<name>A0A7Y2JW56_9BURK</name>
<protein>
    <submittedName>
        <fullName evidence="2">Pilus assembly protein PilW</fullName>
    </submittedName>
</protein>
<evidence type="ECO:0000256" key="1">
    <source>
        <dbReference type="SAM" id="Phobius"/>
    </source>
</evidence>
<sequence length="401" mass="41747">MKTFHAFPRAAGFSLVELMVSVVIGLLAVLFATRMMTDAERNKQAALGGSDSMQNGMVAMFSISSDAEHAGFGLNDPLIVGCDTELEDVDGYELAPATRGAAVVRPLAAAIIEPGAAGVNGAAPDRLSLYAGSSLSGTGTLGITTDYIGGTRIDVDRVPYGFSQGDVLLVAPGQPGGRCSLAQVSSDPDDLAPPPSQQFVMIANAGYRFNSGALGAQYVGGASRIFNLGPGANLALRTWSVDSGYLRLRATDLAGSGEDSQAVADNIVSLKAQYGFDTRTGDLFTPEEGMRIGRWSAAMIDADGDGVVGGAGDYQHVAALRIAVVARAKNPERPDATTGECTATTVRPTVFANADAQSVAAVSVTVDVAVADDPVNWRCYRYRVFETIVPLRNAGWRPTAS</sequence>